<keyword evidence="2" id="KW-1185">Reference proteome</keyword>
<dbReference type="Pfam" id="PF05488">
    <property type="entry name" value="PAAR_motif"/>
    <property type="match status" value="1"/>
</dbReference>
<evidence type="ECO:0000313" key="1">
    <source>
        <dbReference type="EMBL" id="SFV05191.1"/>
    </source>
</evidence>
<accession>A0A1I7L670</accession>
<dbReference type="Gene3D" id="2.60.200.60">
    <property type="match status" value="1"/>
</dbReference>
<protein>
    <submittedName>
        <fullName evidence="1">Zn-binding Pro-Ala-Ala-Arg (PAAR) domain-containing protein, incolved in TypeVI secretion</fullName>
    </submittedName>
</protein>
<dbReference type="OrthoDB" id="197187at2"/>
<dbReference type="AlphaFoldDB" id="A0A1I7L670"/>
<name>A0A1I7L670_9BURK</name>
<gene>
    <name evidence="1" type="ORF">SAMN05216552_1023113</name>
</gene>
<dbReference type="Proteomes" id="UP000199391">
    <property type="component" value="Unassembled WGS sequence"/>
</dbReference>
<reference evidence="2" key="1">
    <citation type="submission" date="2016-10" db="EMBL/GenBank/DDBJ databases">
        <authorList>
            <person name="Varghese N."/>
            <person name="Submissions S."/>
        </authorList>
    </citation>
    <scope>NUCLEOTIDE SEQUENCE [LARGE SCALE GENOMIC DNA]</scope>
    <source>
        <strain evidence="2">CGMCC 1.11014</strain>
    </source>
</reference>
<organism evidence="1 2">
    <name type="scientific">Pseudoduganella namucuonensis</name>
    <dbReference type="NCBI Taxonomy" id="1035707"/>
    <lineage>
        <taxon>Bacteria</taxon>
        <taxon>Pseudomonadati</taxon>
        <taxon>Pseudomonadota</taxon>
        <taxon>Betaproteobacteria</taxon>
        <taxon>Burkholderiales</taxon>
        <taxon>Oxalobacteraceae</taxon>
        <taxon>Telluria group</taxon>
        <taxon>Pseudoduganella</taxon>
    </lineage>
</organism>
<evidence type="ECO:0000313" key="2">
    <source>
        <dbReference type="Proteomes" id="UP000199391"/>
    </source>
</evidence>
<dbReference type="STRING" id="1035707.SAMN05216552_1023113"/>
<sequence>MPLKIITVGDSTDHGGKVVTGSPTHDIAGRAIARLGDEVACPQFYPGGRPHGVNKIITAHATLTVGGIPVAVHDCRTECGCKLIGSIDATVGGA</sequence>
<dbReference type="CDD" id="cd14744">
    <property type="entry name" value="PAAR_CT_2"/>
    <property type="match status" value="1"/>
</dbReference>
<dbReference type="EMBL" id="FPBO01000023">
    <property type="protein sequence ID" value="SFV05191.1"/>
    <property type="molecule type" value="Genomic_DNA"/>
</dbReference>
<proteinExistence type="predicted"/>
<dbReference type="RefSeq" id="WP_093557762.1">
    <property type="nucleotide sequence ID" value="NZ_FPBO01000023.1"/>
</dbReference>
<dbReference type="InterPro" id="IPR008727">
    <property type="entry name" value="PAAR_motif"/>
</dbReference>